<gene>
    <name evidence="5" type="ORF">C8A04DRAFT_9264</name>
</gene>
<feature type="chain" id="PRO_5042954335" evidence="3">
    <location>
        <begin position="18"/>
        <end position="326"/>
    </location>
</feature>
<dbReference type="GO" id="GO:0006629">
    <property type="term" value="P:lipid metabolic process"/>
    <property type="evidence" value="ECO:0007669"/>
    <property type="project" value="InterPro"/>
</dbReference>
<dbReference type="PANTHER" id="PTHR46640">
    <property type="entry name" value="TRIACYLGLYCEROL LIPASE, PUTATIVE (AFU_ORTHOLOGUE AFUA_6G06510)-RELATED"/>
    <property type="match status" value="1"/>
</dbReference>
<dbReference type="SUPFAM" id="SSF53474">
    <property type="entry name" value="alpha/beta-Hydrolases"/>
    <property type="match status" value="1"/>
</dbReference>
<keyword evidence="2 5" id="KW-0378">Hydrolase</keyword>
<dbReference type="Pfam" id="PF01764">
    <property type="entry name" value="Lipase_3"/>
    <property type="match status" value="1"/>
</dbReference>
<reference evidence="5" key="2">
    <citation type="submission" date="2023-05" db="EMBL/GenBank/DDBJ databases">
        <authorList>
            <consortium name="Lawrence Berkeley National Laboratory"/>
            <person name="Steindorff A."/>
            <person name="Hensen N."/>
            <person name="Bonometti L."/>
            <person name="Westerberg I."/>
            <person name="Brannstrom I.O."/>
            <person name="Guillou S."/>
            <person name="Cros-Aarteil S."/>
            <person name="Calhoun S."/>
            <person name="Haridas S."/>
            <person name="Kuo A."/>
            <person name="Mondo S."/>
            <person name="Pangilinan J."/>
            <person name="Riley R."/>
            <person name="Labutti K."/>
            <person name="Andreopoulos B."/>
            <person name="Lipzen A."/>
            <person name="Chen C."/>
            <person name="Yanf M."/>
            <person name="Daum C."/>
            <person name="Ng V."/>
            <person name="Clum A."/>
            <person name="Ohm R."/>
            <person name="Martin F."/>
            <person name="Silar P."/>
            <person name="Natvig D."/>
            <person name="Lalanne C."/>
            <person name="Gautier V."/>
            <person name="Ament-Velasquez S.L."/>
            <person name="Kruys A."/>
            <person name="Hutchinson M.I."/>
            <person name="Powell A.J."/>
            <person name="Barry K."/>
            <person name="Miller A.N."/>
            <person name="Grigoriev I.V."/>
            <person name="Debuchy R."/>
            <person name="Gladieux P."/>
            <person name="Thoren M.H."/>
            <person name="Johannesson H."/>
        </authorList>
    </citation>
    <scope>NUCLEOTIDE SEQUENCE</scope>
    <source>
        <strain evidence="5">CBS 141.50</strain>
    </source>
</reference>
<dbReference type="PANTHER" id="PTHR46640:SF1">
    <property type="entry name" value="FUNGAL LIPASE-LIKE DOMAIN-CONTAINING PROTEIN-RELATED"/>
    <property type="match status" value="1"/>
</dbReference>
<dbReference type="InterPro" id="IPR029058">
    <property type="entry name" value="AB_hydrolase_fold"/>
</dbReference>
<dbReference type="RefSeq" id="XP_062640566.1">
    <property type="nucleotide sequence ID" value="XM_062785419.1"/>
</dbReference>
<reference evidence="5" key="1">
    <citation type="journal article" date="2023" name="Mol. Phylogenet. Evol.">
        <title>Genome-scale phylogeny and comparative genomics of the fungal order Sordariales.</title>
        <authorList>
            <person name="Hensen N."/>
            <person name="Bonometti L."/>
            <person name="Westerberg I."/>
            <person name="Brannstrom I.O."/>
            <person name="Guillou S."/>
            <person name="Cros-Aarteil S."/>
            <person name="Calhoun S."/>
            <person name="Haridas S."/>
            <person name="Kuo A."/>
            <person name="Mondo S."/>
            <person name="Pangilinan J."/>
            <person name="Riley R."/>
            <person name="LaButti K."/>
            <person name="Andreopoulos B."/>
            <person name="Lipzen A."/>
            <person name="Chen C."/>
            <person name="Yan M."/>
            <person name="Daum C."/>
            <person name="Ng V."/>
            <person name="Clum A."/>
            <person name="Steindorff A."/>
            <person name="Ohm R.A."/>
            <person name="Martin F."/>
            <person name="Silar P."/>
            <person name="Natvig D.O."/>
            <person name="Lalanne C."/>
            <person name="Gautier V."/>
            <person name="Ament-Velasquez S.L."/>
            <person name="Kruys A."/>
            <person name="Hutchinson M.I."/>
            <person name="Powell A.J."/>
            <person name="Barry K."/>
            <person name="Miller A.N."/>
            <person name="Grigoriev I.V."/>
            <person name="Debuchy R."/>
            <person name="Gladieux P."/>
            <person name="Hiltunen Thoren M."/>
            <person name="Johannesson H."/>
        </authorList>
    </citation>
    <scope>NUCLEOTIDE SEQUENCE</scope>
    <source>
        <strain evidence="5">CBS 141.50</strain>
    </source>
</reference>
<proteinExistence type="predicted"/>
<keyword evidence="1 3" id="KW-0732">Signal</keyword>
<evidence type="ECO:0000256" key="1">
    <source>
        <dbReference type="ARBA" id="ARBA00022729"/>
    </source>
</evidence>
<accession>A0AAN6VAX1</accession>
<dbReference type="GO" id="GO:0016787">
    <property type="term" value="F:hydrolase activity"/>
    <property type="evidence" value="ECO:0007669"/>
    <property type="project" value="UniProtKB-KW"/>
</dbReference>
<dbReference type="AlphaFoldDB" id="A0AAN6VAX1"/>
<organism evidence="5 6">
    <name type="scientific">Dichotomopilus funicola</name>
    <dbReference type="NCBI Taxonomy" id="1934379"/>
    <lineage>
        <taxon>Eukaryota</taxon>
        <taxon>Fungi</taxon>
        <taxon>Dikarya</taxon>
        <taxon>Ascomycota</taxon>
        <taxon>Pezizomycotina</taxon>
        <taxon>Sordariomycetes</taxon>
        <taxon>Sordariomycetidae</taxon>
        <taxon>Sordariales</taxon>
        <taxon>Chaetomiaceae</taxon>
        <taxon>Dichotomopilus</taxon>
    </lineage>
</organism>
<dbReference type="Gene3D" id="3.40.50.1820">
    <property type="entry name" value="alpha/beta hydrolase"/>
    <property type="match status" value="1"/>
</dbReference>
<name>A0AAN6VAX1_9PEZI</name>
<feature type="domain" description="Fungal lipase-type" evidence="4">
    <location>
        <begin position="99"/>
        <end position="229"/>
    </location>
</feature>
<sequence>MKGLVFAGLSLASVVLGAPSLNRRDVVTPQEFDALKLFAQWSSAASCNGKRAAGQPVTCVEGQCTLFESHGATVVASFGGSLLDMEGFVGIDPASKQIVVSFRGTTTTANTIADLLAVQVPCDFTSGCLVHTGFYASWLEVADRAHAAVTAALTANPSFSVISTGHSLGGAVATLAAASLRDAGVPVDLYTYGSPRVGNLAFAEYVTAQPGREYRVTHSDDPVPRLPPLLLNYRHTSPEYWIDAGSDGVLTTDEVKYCEGYASTGCNAGTTALDFDAHSWYFQQLKGCADSDPQTGAVSEDTKKQLTAYVEADLKIAVSLKARGDF</sequence>
<dbReference type="InterPro" id="IPR051299">
    <property type="entry name" value="AB_hydrolase_lip/est"/>
</dbReference>
<comment type="caution">
    <text evidence="5">The sequence shown here is derived from an EMBL/GenBank/DDBJ whole genome shotgun (WGS) entry which is preliminary data.</text>
</comment>
<dbReference type="Proteomes" id="UP001302676">
    <property type="component" value="Unassembled WGS sequence"/>
</dbReference>
<dbReference type="GeneID" id="87822032"/>
<keyword evidence="6" id="KW-1185">Reference proteome</keyword>
<dbReference type="InterPro" id="IPR002921">
    <property type="entry name" value="Fungal_lipase-type"/>
</dbReference>
<dbReference type="CDD" id="cd00519">
    <property type="entry name" value="Lipase_3"/>
    <property type="match status" value="1"/>
</dbReference>
<evidence type="ECO:0000313" key="6">
    <source>
        <dbReference type="Proteomes" id="UP001302676"/>
    </source>
</evidence>
<dbReference type="EMBL" id="MU853557">
    <property type="protein sequence ID" value="KAK4147195.1"/>
    <property type="molecule type" value="Genomic_DNA"/>
</dbReference>
<evidence type="ECO:0000256" key="3">
    <source>
        <dbReference type="SAM" id="SignalP"/>
    </source>
</evidence>
<evidence type="ECO:0000256" key="2">
    <source>
        <dbReference type="ARBA" id="ARBA00022801"/>
    </source>
</evidence>
<protein>
    <submittedName>
        <fullName evidence="5">Alpha/Beta hydrolase protein</fullName>
    </submittedName>
</protein>
<evidence type="ECO:0000313" key="5">
    <source>
        <dbReference type="EMBL" id="KAK4147195.1"/>
    </source>
</evidence>
<evidence type="ECO:0000259" key="4">
    <source>
        <dbReference type="Pfam" id="PF01764"/>
    </source>
</evidence>
<feature type="signal peptide" evidence="3">
    <location>
        <begin position="1"/>
        <end position="17"/>
    </location>
</feature>